<feature type="compositionally biased region" description="Basic residues" evidence="1">
    <location>
        <begin position="205"/>
        <end position="224"/>
    </location>
</feature>
<dbReference type="InterPro" id="IPR051189">
    <property type="entry name" value="Splicing_assoc_domain"/>
</dbReference>
<comment type="caution">
    <text evidence="2">The sequence shown here is derived from an EMBL/GenBank/DDBJ whole genome shotgun (WGS) entry which is preliminary data.</text>
</comment>
<dbReference type="EMBL" id="JBFDAA010000003">
    <property type="protein sequence ID" value="KAL1138887.1"/>
    <property type="molecule type" value="Genomic_DNA"/>
</dbReference>
<dbReference type="AlphaFoldDB" id="A0ABD0YSF7"/>
<evidence type="ECO:0000313" key="3">
    <source>
        <dbReference type="Proteomes" id="UP001558652"/>
    </source>
</evidence>
<feature type="region of interest" description="Disordered" evidence="1">
    <location>
        <begin position="131"/>
        <end position="235"/>
    </location>
</feature>
<dbReference type="Proteomes" id="UP001558652">
    <property type="component" value="Unassembled WGS sequence"/>
</dbReference>
<evidence type="ECO:0000313" key="2">
    <source>
        <dbReference type="EMBL" id="KAL1138887.1"/>
    </source>
</evidence>
<gene>
    <name evidence="2" type="ORF">AAG570_008949</name>
</gene>
<accession>A0ABD0YSF7</accession>
<organism evidence="2 3">
    <name type="scientific">Ranatra chinensis</name>
    <dbReference type="NCBI Taxonomy" id="642074"/>
    <lineage>
        <taxon>Eukaryota</taxon>
        <taxon>Metazoa</taxon>
        <taxon>Ecdysozoa</taxon>
        <taxon>Arthropoda</taxon>
        <taxon>Hexapoda</taxon>
        <taxon>Insecta</taxon>
        <taxon>Pterygota</taxon>
        <taxon>Neoptera</taxon>
        <taxon>Paraneoptera</taxon>
        <taxon>Hemiptera</taxon>
        <taxon>Heteroptera</taxon>
        <taxon>Panheteroptera</taxon>
        <taxon>Nepomorpha</taxon>
        <taxon>Nepidae</taxon>
        <taxon>Ranatrinae</taxon>
        <taxon>Ranatra</taxon>
    </lineage>
</organism>
<proteinExistence type="predicted"/>
<reference evidence="2 3" key="1">
    <citation type="submission" date="2024-07" db="EMBL/GenBank/DDBJ databases">
        <title>Chromosome-level genome assembly of the water stick insect Ranatra chinensis (Heteroptera: Nepidae).</title>
        <authorList>
            <person name="Liu X."/>
        </authorList>
    </citation>
    <scope>NUCLEOTIDE SEQUENCE [LARGE SCALE GENOMIC DNA]</scope>
    <source>
        <strain evidence="2">Cailab_2021Rc</strain>
        <tissue evidence="2">Muscle</tissue>
    </source>
</reference>
<sequence length="235" mass="26334">MSGVAQAKEGHLYNLRQPPPPRLLPNIESDSVNENFSPVRPITRRTIFFFYDDYRKRKLKRMAVMECVVLIVTSISLEIAIKKQSVLNACSLWFRYCGWATSGKRKRSSVRASPPPASVLALHRLTIRDHQPALPPSSSSLSSSESDTGIFTNDEGREGDDEQSDWVGEASGGGWGGGEEEDREWKAGGRGNGRGVGIRLPPPALRRHHHSHHHHHHHHHHTHLLHLPTDTTVNK</sequence>
<dbReference type="PANTHER" id="PTHR14195">
    <property type="entry name" value="G PATCH DOMAIN CONTAINING PROTEIN 2"/>
    <property type="match status" value="1"/>
</dbReference>
<name>A0ABD0YSF7_9HEMI</name>
<evidence type="ECO:0000256" key="1">
    <source>
        <dbReference type="SAM" id="MobiDB-lite"/>
    </source>
</evidence>
<feature type="compositionally biased region" description="Low complexity" evidence="1">
    <location>
        <begin position="136"/>
        <end position="146"/>
    </location>
</feature>
<protein>
    <submittedName>
        <fullName evidence="2">Uncharacterized protein</fullName>
    </submittedName>
</protein>
<keyword evidence="3" id="KW-1185">Reference proteome</keyword>